<evidence type="ECO:0000313" key="7">
    <source>
        <dbReference type="EMBL" id="EKD02969.1"/>
    </source>
</evidence>
<name>K1WPH7_TRIAC</name>
<dbReference type="AlphaFoldDB" id="K1WPH7"/>
<dbReference type="HOGENOM" id="CLU_065417_0_0_1"/>
<dbReference type="Pfam" id="PF03661">
    <property type="entry name" value="TMEM33_Pom33"/>
    <property type="match status" value="1"/>
</dbReference>
<evidence type="ECO:0000256" key="3">
    <source>
        <dbReference type="ARBA" id="ARBA00022692"/>
    </source>
</evidence>
<reference evidence="7 8" key="1">
    <citation type="journal article" date="2012" name="Eukaryot. Cell">
        <title>Genome sequence of the Trichosporon asahii environmental strain CBS 8904.</title>
        <authorList>
            <person name="Yang R.Y."/>
            <person name="Li H.T."/>
            <person name="Zhu H."/>
            <person name="Zhou G.P."/>
            <person name="Wang M."/>
            <person name="Wang L."/>
        </authorList>
    </citation>
    <scope>NUCLEOTIDE SEQUENCE [LARGE SCALE GENOMIC DNA]</scope>
    <source>
        <strain evidence="7 8">CBS 8904</strain>
    </source>
</reference>
<feature type="transmembrane region" description="Helical" evidence="6">
    <location>
        <begin position="37"/>
        <end position="56"/>
    </location>
</feature>
<evidence type="ECO:0000256" key="1">
    <source>
        <dbReference type="ARBA" id="ARBA00004141"/>
    </source>
</evidence>
<evidence type="ECO:0000256" key="4">
    <source>
        <dbReference type="ARBA" id="ARBA00022989"/>
    </source>
</evidence>
<comment type="caution">
    <text evidence="7">The sequence shown here is derived from an EMBL/GenBank/DDBJ whole genome shotgun (WGS) entry which is preliminary data.</text>
</comment>
<dbReference type="Proteomes" id="UP000006757">
    <property type="component" value="Unassembled WGS sequence"/>
</dbReference>
<dbReference type="PANTHER" id="PTHR12703:SF4">
    <property type="entry name" value="TRANSMEMBRANE PROTEIN 33"/>
    <property type="match status" value="1"/>
</dbReference>
<feature type="transmembrane region" description="Helical" evidence="6">
    <location>
        <begin position="76"/>
        <end position="102"/>
    </location>
</feature>
<evidence type="ECO:0000256" key="6">
    <source>
        <dbReference type="SAM" id="Phobius"/>
    </source>
</evidence>
<dbReference type="FunCoup" id="K1WPH7">
    <property type="interactions" value="116"/>
</dbReference>
<evidence type="ECO:0000313" key="8">
    <source>
        <dbReference type="Proteomes" id="UP000006757"/>
    </source>
</evidence>
<keyword evidence="8" id="KW-1185">Reference proteome</keyword>
<dbReference type="InterPro" id="IPR005344">
    <property type="entry name" value="TMEM33/Pom33"/>
</dbReference>
<dbReference type="PANTHER" id="PTHR12703">
    <property type="entry name" value="TRANSMEMBRANE PROTEIN 33"/>
    <property type="match status" value="1"/>
</dbReference>
<dbReference type="GO" id="GO:0071786">
    <property type="term" value="P:endoplasmic reticulum tubular network organization"/>
    <property type="evidence" value="ECO:0007669"/>
    <property type="project" value="TreeGrafter"/>
</dbReference>
<feature type="transmembrane region" description="Helical" evidence="6">
    <location>
        <begin position="6"/>
        <end position="25"/>
    </location>
</feature>
<dbReference type="GO" id="GO:0016020">
    <property type="term" value="C:membrane"/>
    <property type="evidence" value="ECO:0007669"/>
    <property type="project" value="UniProtKB-SubCell"/>
</dbReference>
<organism evidence="7 8">
    <name type="scientific">Trichosporon asahii var. asahii (strain CBS 8904)</name>
    <name type="common">Yeast</name>
    <dbReference type="NCBI Taxonomy" id="1220162"/>
    <lineage>
        <taxon>Eukaryota</taxon>
        <taxon>Fungi</taxon>
        <taxon>Dikarya</taxon>
        <taxon>Basidiomycota</taxon>
        <taxon>Agaricomycotina</taxon>
        <taxon>Tremellomycetes</taxon>
        <taxon>Trichosporonales</taxon>
        <taxon>Trichosporonaceae</taxon>
        <taxon>Trichosporon</taxon>
    </lineage>
</organism>
<dbReference type="InterPro" id="IPR051645">
    <property type="entry name" value="PER33/POM33_regulator"/>
</dbReference>
<comment type="similarity">
    <text evidence="2">Belongs to the PER33/POM33 family.</text>
</comment>
<keyword evidence="5 6" id="KW-0472">Membrane</keyword>
<dbReference type="GO" id="GO:0061024">
    <property type="term" value="P:membrane organization"/>
    <property type="evidence" value="ECO:0007669"/>
    <property type="project" value="TreeGrafter"/>
</dbReference>
<gene>
    <name evidence="7" type="ORF">A1Q2_02750</name>
</gene>
<evidence type="ECO:0000256" key="2">
    <source>
        <dbReference type="ARBA" id="ARBA00007322"/>
    </source>
</evidence>
<proteinExistence type="inferred from homology"/>
<keyword evidence="4 6" id="KW-1133">Transmembrane helix</keyword>
<dbReference type="STRING" id="1220162.K1WPH7"/>
<evidence type="ECO:0000256" key="5">
    <source>
        <dbReference type="ARBA" id="ARBA00023136"/>
    </source>
</evidence>
<dbReference type="EMBL" id="AMBO01000272">
    <property type="protein sequence ID" value="EKD02969.1"/>
    <property type="molecule type" value="Genomic_DNA"/>
</dbReference>
<comment type="subcellular location">
    <subcellularLocation>
        <location evidence="1">Membrane</location>
        <topology evidence="1">Multi-pass membrane protein</topology>
    </subcellularLocation>
</comment>
<sequence length="288" mass="31419">MIVDPHYLWAFGHAIVLVNSAYVMLQTLLFRTPVRAYRMVYVGALLSYAIVVLKSLGKPRGVNWLRRAFVDENFQYGLLALYWLISKPINITILPFATFSLFHCATFLRTNILPKFYASARCASKLTSSKTSGPNAQPNWAESLGRRIQSWVKGHYDSAMNFVSYAELVIFARVLLGGLTFQNSFVAPIFFAHFLRLRYHQSTFTKNAIDGITGRIDGVVAKQGAGVQNAWGTAKRVIRTWGGGNLVGNSNRAQARPAAQGAGAAAAGGAQARATGVNTGAAGTANRR</sequence>
<dbReference type="GO" id="GO:0005783">
    <property type="term" value="C:endoplasmic reticulum"/>
    <property type="evidence" value="ECO:0007669"/>
    <property type="project" value="TreeGrafter"/>
</dbReference>
<dbReference type="InParanoid" id="K1WPH7"/>
<dbReference type="OMA" id="NVQYLIM"/>
<accession>K1WPH7</accession>
<dbReference type="OrthoDB" id="5581259at2759"/>
<protein>
    <submittedName>
        <fullName evidence="7">Endoplasmic reticulum protein</fullName>
    </submittedName>
</protein>
<dbReference type="eggNOG" id="KOG4002">
    <property type="taxonomic scope" value="Eukaryota"/>
</dbReference>
<keyword evidence="3 6" id="KW-0812">Transmembrane</keyword>